<evidence type="ECO:0000256" key="1">
    <source>
        <dbReference type="ARBA" id="ARBA00004418"/>
    </source>
</evidence>
<name>A0A1J5SMP7_9ZZZZ</name>
<dbReference type="InterPro" id="IPR013766">
    <property type="entry name" value="Thioredoxin_domain"/>
</dbReference>
<dbReference type="InterPro" id="IPR050824">
    <property type="entry name" value="Thiol_disulfide_DsbA"/>
</dbReference>
<dbReference type="SUPFAM" id="SSF52833">
    <property type="entry name" value="Thioredoxin-like"/>
    <property type="match status" value="1"/>
</dbReference>
<evidence type="ECO:0000256" key="3">
    <source>
        <dbReference type="ARBA" id="ARBA00013831"/>
    </source>
</evidence>
<protein>
    <recommendedName>
        <fullName evidence="3">Thiol:disulfide interchange protein DsbA</fullName>
    </recommendedName>
</protein>
<comment type="caution">
    <text evidence="9">The sequence shown here is derived from an EMBL/GenBank/DDBJ whole genome shotgun (WGS) entry which is preliminary data.</text>
</comment>
<keyword evidence="7" id="KW-0676">Redox-active center</keyword>
<dbReference type="PROSITE" id="PS51352">
    <property type="entry name" value="THIOREDOXIN_2"/>
    <property type="match status" value="1"/>
</dbReference>
<feature type="domain" description="Thioredoxin" evidence="8">
    <location>
        <begin position="13"/>
        <end position="198"/>
    </location>
</feature>
<dbReference type="CDD" id="cd03019">
    <property type="entry name" value="DsbA_DsbA"/>
    <property type="match status" value="1"/>
</dbReference>
<evidence type="ECO:0000313" key="9">
    <source>
        <dbReference type="EMBL" id="OIR09751.1"/>
    </source>
</evidence>
<gene>
    <name evidence="9" type="primary">dsbA_3</name>
    <name evidence="9" type="ORF">GALL_81560</name>
</gene>
<evidence type="ECO:0000256" key="5">
    <source>
        <dbReference type="ARBA" id="ARBA00022764"/>
    </source>
</evidence>
<evidence type="ECO:0000256" key="7">
    <source>
        <dbReference type="ARBA" id="ARBA00023284"/>
    </source>
</evidence>
<dbReference type="Gene3D" id="3.40.30.10">
    <property type="entry name" value="Glutaredoxin"/>
    <property type="match status" value="1"/>
</dbReference>
<accession>A0A1J5SMP7</accession>
<dbReference type="Pfam" id="PF01323">
    <property type="entry name" value="DSBA"/>
    <property type="match status" value="1"/>
</dbReference>
<dbReference type="InterPro" id="IPR001853">
    <property type="entry name" value="DSBA-like_thioredoxin_dom"/>
</dbReference>
<organism evidence="9">
    <name type="scientific">mine drainage metagenome</name>
    <dbReference type="NCBI Taxonomy" id="410659"/>
    <lineage>
        <taxon>unclassified sequences</taxon>
        <taxon>metagenomes</taxon>
        <taxon>ecological metagenomes</taxon>
    </lineage>
</organism>
<dbReference type="PANTHER" id="PTHR35891">
    <property type="entry name" value="THIOL:DISULFIDE INTERCHANGE PROTEIN DSBA"/>
    <property type="match status" value="1"/>
</dbReference>
<dbReference type="InterPro" id="IPR023205">
    <property type="entry name" value="DsbA/DsbL"/>
</dbReference>
<proteinExistence type="inferred from homology"/>
<evidence type="ECO:0000259" key="8">
    <source>
        <dbReference type="PROSITE" id="PS51352"/>
    </source>
</evidence>
<dbReference type="GO" id="GO:0042597">
    <property type="term" value="C:periplasmic space"/>
    <property type="evidence" value="ECO:0007669"/>
    <property type="project" value="UniProtKB-SubCell"/>
</dbReference>
<dbReference type="PIRSF" id="PIRSF001488">
    <property type="entry name" value="Tdi_protein"/>
    <property type="match status" value="1"/>
</dbReference>
<evidence type="ECO:0000256" key="4">
    <source>
        <dbReference type="ARBA" id="ARBA00022729"/>
    </source>
</evidence>
<dbReference type="PANTHER" id="PTHR35891:SF3">
    <property type="entry name" value="THIOL:DISULFIDE INTERCHANGE PROTEIN DSBL"/>
    <property type="match status" value="1"/>
</dbReference>
<dbReference type="InterPro" id="IPR036249">
    <property type="entry name" value="Thioredoxin-like_sf"/>
</dbReference>
<evidence type="ECO:0000256" key="6">
    <source>
        <dbReference type="ARBA" id="ARBA00023157"/>
    </source>
</evidence>
<dbReference type="InterPro" id="IPR017937">
    <property type="entry name" value="Thioredoxin_CS"/>
</dbReference>
<keyword evidence="5" id="KW-0574">Periplasm</keyword>
<dbReference type="GO" id="GO:0016491">
    <property type="term" value="F:oxidoreductase activity"/>
    <property type="evidence" value="ECO:0007669"/>
    <property type="project" value="InterPro"/>
</dbReference>
<dbReference type="PROSITE" id="PS00194">
    <property type="entry name" value="THIOREDOXIN_1"/>
    <property type="match status" value="1"/>
</dbReference>
<dbReference type="AlphaFoldDB" id="A0A1J5SMP7"/>
<evidence type="ECO:0000256" key="2">
    <source>
        <dbReference type="ARBA" id="ARBA00005791"/>
    </source>
</evidence>
<keyword evidence="6" id="KW-1015">Disulfide bond</keyword>
<reference evidence="9" key="1">
    <citation type="submission" date="2016-10" db="EMBL/GenBank/DDBJ databases">
        <title>Sequence of Gallionella enrichment culture.</title>
        <authorList>
            <person name="Poehlein A."/>
            <person name="Muehling M."/>
            <person name="Daniel R."/>
        </authorList>
    </citation>
    <scope>NUCLEOTIDE SEQUENCE</scope>
</reference>
<dbReference type="EMBL" id="MLJW01000025">
    <property type="protein sequence ID" value="OIR09751.1"/>
    <property type="molecule type" value="Genomic_DNA"/>
</dbReference>
<sequence>MRLFRQLFVVVALLCATYAQAEVMAGRDYKVMSSPMPTSSGKKVEVLEFFFYGCPHCYHLHPYISAWEKKMPKDVALEYVPVIFNDSWEPMAHTYYALEAMGKIKDLHDALFEAWNVQNIDLNDEARITEFVAKHGVDRSKFDAGYNSFAVSSKIARSNQLVQSYGIRGTPTIAVDGKYIITGLQPQETIRVLDEVVALARKERSKH</sequence>
<comment type="similarity">
    <text evidence="2">Belongs to the thioredoxin family. DsbA subfamily.</text>
</comment>
<comment type="subcellular location">
    <subcellularLocation>
        <location evidence="1">Periplasm</location>
    </subcellularLocation>
</comment>
<keyword evidence="4" id="KW-0732">Signal</keyword>